<evidence type="ECO:0000313" key="3">
    <source>
        <dbReference type="EnsemblMetazoa" id="PPA03608.1"/>
    </source>
</evidence>
<feature type="region of interest" description="Disordered" evidence="1">
    <location>
        <begin position="143"/>
        <end position="166"/>
    </location>
</feature>
<keyword evidence="4" id="KW-1185">Reference proteome</keyword>
<reference evidence="4" key="1">
    <citation type="journal article" date="2008" name="Nat. Genet.">
        <title>The Pristionchus pacificus genome provides a unique perspective on nematode lifestyle and parasitism.</title>
        <authorList>
            <person name="Dieterich C."/>
            <person name="Clifton S.W."/>
            <person name="Schuster L.N."/>
            <person name="Chinwalla A."/>
            <person name="Delehaunty K."/>
            <person name="Dinkelacker I."/>
            <person name="Fulton L."/>
            <person name="Fulton R."/>
            <person name="Godfrey J."/>
            <person name="Minx P."/>
            <person name="Mitreva M."/>
            <person name="Roeseler W."/>
            <person name="Tian H."/>
            <person name="Witte H."/>
            <person name="Yang S.P."/>
            <person name="Wilson R.K."/>
            <person name="Sommer R.J."/>
        </authorList>
    </citation>
    <scope>NUCLEOTIDE SEQUENCE [LARGE SCALE GENOMIC DNA]</scope>
    <source>
        <strain evidence="4">PS312</strain>
    </source>
</reference>
<reference evidence="3" key="2">
    <citation type="submission" date="2022-06" db="UniProtKB">
        <authorList>
            <consortium name="EnsemblMetazoa"/>
        </authorList>
    </citation>
    <scope>IDENTIFICATION</scope>
    <source>
        <strain evidence="3">PS312</strain>
    </source>
</reference>
<feature type="signal peptide" evidence="2">
    <location>
        <begin position="1"/>
        <end position="20"/>
    </location>
</feature>
<dbReference type="EnsemblMetazoa" id="PPA03608.1">
    <property type="protein sequence ID" value="PPA03608.1"/>
    <property type="gene ID" value="WBGene00093162"/>
</dbReference>
<keyword evidence="2" id="KW-0732">Signal</keyword>
<dbReference type="AlphaFoldDB" id="A0A2A6B2Q8"/>
<sequence length="243" mass="27456">MHSLALLVLSVLLVIPATKPEDEIGFAAHMAFHDPPVFAGREFDLANLSPYLLWRMRLEKKAYEEYEAHLKVEEEEGTDKMGGNEDEDDWMNAAIDFFFSMAETTPTVFTPRKMFKWDGSDEEDFEEMRQYVARKDAQKALDSRDAKMTTAPLPTTTTTTTTTSPATTAYSETPIKLCGAPLLQYIIDRDLCRPDRCEGVTRPPVLAGWKSRSPSIKQQTALISEQCCHNYCLPSLIRAICCE</sequence>
<name>A0A2A6B2Q8_PRIPA</name>
<accession>A0A2A6B2Q8</accession>
<gene>
    <name evidence="3" type="primary">WBGene00093162</name>
</gene>
<feature type="compositionally biased region" description="Low complexity" evidence="1">
    <location>
        <begin position="149"/>
        <end position="166"/>
    </location>
</feature>
<accession>A0A8R1Y6H7</accession>
<evidence type="ECO:0000313" key="4">
    <source>
        <dbReference type="Proteomes" id="UP000005239"/>
    </source>
</evidence>
<evidence type="ECO:0000256" key="2">
    <source>
        <dbReference type="SAM" id="SignalP"/>
    </source>
</evidence>
<dbReference type="Proteomes" id="UP000005239">
    <property type="component" value="Unassembled WGS sequence"/>
</dbReference>
<organism evidence="3 4">
    <name type="scientific">Pristionchus pacificus</name>
    <name type="common">Parasitic nematode worm</name>
    <dbReference type="NCBI Taxonomy" id="54126"/>
    <lineage>
        <taxon>Eukaryota</taxon>
        <taxon>Metazoa</taxon>
        <taxon>Ecdysozoa</taxon>
        <taxon>Nematoda</taxon>
        <taxon>Chromadorea</taxon>
        <taxon>Rhabditida</taxon>
        <taxon>Rhabditina</taxon>
        <taxon>Diplogasteromorpha</taxon>
        <taxon>Diplogasteroidea</taxon>
        <taxon>Neodiplogasteridae</taxon>
        <taxon>Pristionchus</taxon>
    </lineage>
</organism>
<proteinExistence type="predicted"/>
<feature type="chain" id="PRO_5043780745" evidence="2">
    <location>
        <begin position="21"/>
        <end position="243"/>
    </location>
</feature>
<evidence type="ECO:0000256" key="1">
    <source>
        <dbReference type="SAM" id="MobiDB-lite"/>
    </source>
</evidence>
<protein>
    <submittedName>
        <fullName evidence="3">Uncharacterized protein</fullName>
    </submittedName>
</protein>